<dbReference type="PATRIC" id="fig|1544416.3.peg.1690"/>
<protein>
    <submittedName>
        <fullName evidence="1">Uncharacterized protein</fullName>
    </submittedName>
</protein>
<evidence type="ECO:0000313" key="1">
    <source>
        <dbReference type="EMBL" id="KQB83617.1"/>
    </source>
</evidence>
<dbReference type="EMBL" id="LKST01000003">
    <property type="protein sequence ID" value="KQB83617.1"/>
    <property type="molecule type" value="Genomic_DNA"/>
</dbReference>
<accession>A0A0Q1DU36</accession>
<dbReference type="AlphaFoldDB" id="A0A0Q1DU36"/>
<dbReference type="Proteomes" id="UP000050517">
    <property type="component" value="Unassembled WGS sequence"/>
</dbReference>
<name>A0A0Q1DU36_9CORY</name>
<keyword evidence="2" id="KW-1185">Reference proteome</keyword>
<dbReference type="RefSeq" id="WP_055122791.1">
    <property type="nucleotide sequence ID" value="NZ_LKST01000003.1"/>
</dbReference>
<organism evidence="1 2">
    <name type="scientific">Corynebacterium oculi</name>
    <dbReference type="NCBI Taxonomy" id="1544416"/>
    <lineage>
        <taxon>Bacteria</taxon>
        <taxon>Bacillati</taxon>
        <taxon>Actinomycetota</taxon>
        <taxon>Actinomycetes</taxon>
        <taxon>Mycobacteriales</taxon>
        <taxon>Corynebacteriaceae</taxon>
        <taxon>Corynebacterium</taxon>
    </lineage>
</organism>
<sequence length="108" mass="12328">MDSISLMNQPRTRDRLAELYADDLVALAALQYLWDILSEEEKGEVVHNGAYGDTWYGLDLGLWAAAQRRHHVPERLLEVIEAEMLRRDDLIRIDESIARLRDLPAGAA</sequence>
<reference evidence="1 2" key="1">
    <citation type="submission" date="2015-10" db="EMBL/GenBank/DDBJ databases">
        <title>Corynebacteirum lowii and Corynebacterium oculi species nova, derived from human clinical disease and and emended description of Corynebacterium mastiditis.</title>
        <authorList>
            <person name="Bernard K."/>
            <person name="Pacheco A.L."/>
            <person name="Mcdougall C."/>
            <person name="Burtx T."/>
            <person name="Weibe D."/>
            <person name="Tyler S."/>
            <person name="Olson A.B."/>
            <person name="Cnockaert M."/>
            <person name="Eguchi H."/>
            <person name="Kuwahara T."/>
            <person name="Nakayama-Imaohji H."/>
            <person name="Boudewijins M."/>
            <person name="Van Hoecke F."/>
            <person name="Bernier A.-M."/>
            <person name="Vandamme P."/>
        </authorList>
    </citation>
    <scope>NUCLEOTIDE SEQUENCE [LARGE SCALE GENOMIC DNA]</scope>
    <source>
        <strain evidence="1 2">NML 130210</strain>
    </source>
</reference>
<comment type="caution">
    <text evidence="1">The sequence shown here is derived from an EMBL/GenBank/DDBJ whole genome shotgun (WGS) entry which is preliminary data.</text>
</comment>
<gene>
    <name evidence="1" type="ORF">Cocul_01687</name>
</gene>
<proteinExistence type="predicted"/>
<evidence type="ECO:0000313" key="2">
    <source>
        <dbReference type="Proteomes" id="UP000050517"/>
    </source>
</evidence>